<evidence type="ECO:0000313" key="2">
    <source>
        <dbReference type="Proteomes" id="UP001054837"/>
    </source>
</evidence>
<proteinExistence type="predicted"/>
<evidence type="ECO:0000313" key="1">
    <source>
        <dbReference type="EMBL" id="GIY76444.1"/>
    </source>
</evidence>
<gene>
    <name evidence="1" type="primary">AVEN_106857_1</name>
    <name evidence="1" type="ORF">CDAR_124741</name>
</gene>
<sequence length="284" mass="32017">MVVIPENATTTARKCASSMCVRVTSNRDTRRCQTYKGHAASGSSPNQSADETEFNIIEEYRENSLRMDFKPKRVLANIKSKQNNKESSNSGNNSHLATKQFLADGFGEENGLKSLSGGQAMPVMAESIMTAMELVGLTIEGVMCLITSSKATYETSNPMQSGDVLTRYFGVARSWNDTHDPIRFTGVNHIPLWLHTDLSELDMDYSNILKEREVMAANRPVHPGYYQFSSIRPHNKTNHDWYDDCPRDRKLYDSRKADKITEKAYRTTKVSSQGLSKGQMPYLY</sequence>
<name>A0AAV4W3I8_9ARAC</name>
<dbReference type="Proteomes" id="UP001054837">
    <property type="component" value="Unassembled WGS sequence"/>
</dbReference>
<protein>
    <submittedName>
        <fullName evidence="1">Uncharacterized protein</fullName>
    </submittedName>
</protein>
<dbReference type="EMBL" id="BPLQ01014009">
    <property type="protein sequence ID" value="GIY76444.1"/>
    <property type="molecule type" value="Genomic_DNA"/>
</dbReference>
<reference evidence="1 2" key="1">
    <citation type="submission" date="2021-06" db="EMBL/GenBank/DDBJ databases">
        <title>Caerostris darwini draft genome.</title>
        <authorList>
            <person name="Kono N."/>
            <person name="Arakawa K."/>
        </authorList>
    </citation>
    <scope>NUCLEOTIDE SEQUENCE [LARGE SCALE GENOMIC DNA]</scope>
</reference>
<accession>A0AAV4W3I8</accession>
<comment type="caution">
    <text evidence="1">The sequence shown here is derived from an EMBL/GenBank/DDBJ whole genome shotgun (WGS) entry which is preliminary data.</text>
</comment>
<keyword evidence="2" id="KW-1185">Reference proteome</keyword>
<organism evidence="1 2">
    <name type="scientific">Caerostris darwini</name>
    <dbReference type="NCBI Taxonomy" id="1538125"/>
    <lineage>
        <taxon>Eukaryota</taxon>
        <taxon>Metazoa</taxon>
        <taxon>Ecdysozoa</taxon>
        <taxon>Arthropoda</taxon>
        <taxon>Chelicerata</taxon>
        <taxon>Arachnida</taxon>
        <taxon>Araneae</taxon>
        <taxon>Araneomorphae</taxon>
        <taxon>Entelegynae</taxon>
        <taxon>Araneoidea</taxon>
        <taxon>Araneidae</taxon>
        <taxon>Caerostris</taxon>
    </lineage>
</organism>
<dbReference type="AlphaFoldDB" id="A0AAV4W3I8"/>